<dbReference type="EMBL" id="FNVN01000001">
    <property type="protein sequence ID" value="SEF74504.1"/>
    <property type="molecule type" value="Genomic_DNA"/>
</dbReference>
<feature type="domain" description="D-glutamate N-acetyltransferase-like N-terminal" evidence="2">
    <location>
        <begin position="46"/>
        <end position="137"/>
    </location>
</feature>
<dbReference type="Proteomes" id="UP000296733">
    <property type="component" value="Chromosome"/>
</dbReference>
<dbReference type="InterPro" id="IPR011669">
    <property type="entry name" value="DgcN-like"/>
</dbReference>
<dbReference type="OrthoDB" id="30617at2157"/>
<dbReference type="RefSeq" id="WP_103990369.1">
    <property type="nucleotide sequence ID" value="NZ_CP031311.1"/>
</dbReference>
<evidence type="ECO:0000313" key="5">
    <source>
        <dbReference type="Proteomes" id="UP000236740"/>
    </source>
</evidence>
<dbReference type="EMBL" id="CP031311">
    <property type="protein sequence ID" value="QCC47028.1"/>
    <property type="molecule type" value="Genomic_DNA"/>
</dbReference>
<dbReference type="PANTHER" id="PTHR40690:SF1">
    <property type="entry name" value="DUF1611 DOMAIN-CONTAINING PROTEIN"/>
    <property type="match status" value="1"/>
</dbReference>
<evidence type="ECO:0000313" key="3">
    <source>
        <dbReference type="EMBL" id="QCC47028.1"/>
    </source>
</evidence>
<dbReference type="InterPro" id="IPR027417">
    <property type="entry name" value="P-loop_NTPase"/>
</dbReference>
<dbReference type="Pfam" id="PF07755">
    <property type="entry name" value="DUF1611"/>
    <property type="match status" value="1"/>
</dbReference>
<dbReference type="Proteomes" id="UP000236740">
    <property type="component" value="Unassembled WGS sequence"/>
</dbReference>
<evidence type="ECO:0000313" key="6">
    <source>
        <dbReference type="Proteomes" id="UP000296733"/>
    </source>
</evidence>
<gene>
    <name evidence="3" type="ORF">DV707_04720</name>
    <name evidence="4" type="ORF">SAMN04488133_0607</name>
</gene>
<reference evidence="4 5" key="1">
    <citation type="submission" date="2016-10" db="EMBL/GenBank/DDBJ databases">
        <authorList>
            <person name="de Groot N.N."/>
        </authorList>
    </citation>
    <scope>NUCLEOTIDE SEQUENCE [LARGE SCALE GENOMIC DNA]</scope>
    <source>
        <strain evidence="4 5">CGMCC 1.10331</strain>
    </source>
</reference>
<reference evidence="3 6" key="2">
    <citation type="journal article" date="2019" name="Nat. Commun.">
        <title>A new type of DNA phosphorothioation-based antiviral system in archaea.</title>
        <authorList>
            <person name="Xiong L."/>
            <person name="Liu S."/>
            <person name="Chen S."/>
            <person name="Xiao Y."/>
            <person name="Zhu B."/>
            <person name="Gao Y."/>
            <person name="Zhang Y."/>
            <person name="Chen B."/>
            <person name="Luo J."/>
            <person name="Deng Z."/>
            <person name="Chen X."/>
            <person name="Wang L."/>
            <person name="Chen S."/>
        </authorList>
    </citation>
    <scope>NUCLEOTIDE SEQUENCE [LARGE SCALE GENOMIC DNA]</scope>
    <source>
        <strain evidence="3 6">CGMCC 1.10331</strain>
    </source>
</reference>
<organism evidence="4 5">
    <name type="scientific">Halobellus limi</name>
    <dbReference type="NCBI Taxonomy" id="699433"/>
    <lineage>
        <taxon>Archaea</taxon>
        <taxon>Methanobacteriati</taxon>
        <taxon>Methanobacteriota</taxon>
        <taxon>Stenosarchaea group</taxon>
        <taxon>Halobacteria</taxon>
        <taxon>Halobacteriales</taxon>
        <taxon>Haloferacaceae</taxon>
        <taxon>Halobellus</taxon>
    </lineage>
</organism>
<accession>A0A1H5UHJ9</accession>
<dbReference type="InterPro" id="IPR035086">
    <property type="entry name" value="DgcN-like_C"/>
</dbReference>
<protein>
    <submittedName>
        <fullName evidence="3">DUF1611 domain-containing protein</fullName>
    </submittedName>
</protein>
<dbReference type="GeneID" id="39857365"/>
<dbReference type="SUPFAM" id="SSF52540">
    <property type="entry name" value="P-loop containing nucleoside triphosphate hydrolases"/>
    <property type="match status" value="1"/>
</dbReference>
<evidence type="ECO:0000259" key="2">
    <source>
        <dbReference type="Pfam" id="PF17396"/>
    </source>
</evidence>
<evidence type="ECO:0000313" key="4">
    <source>
        <dbReference type="EMBL" id="SEF74504.1"/>
    </source>
</evidence>
<name>A0A1H5UHJ9_9EURY</name>
<sequence length="350" mass="36994">MTDTSPENDPERVVVLAHEKFPERAKTATGVLKYADYDVVAVLDRDRAGTVTTDHRADLPSVPIVSSMADAPEADTLLVGISPIGGEFDDSWRPDVRTAIERGCDVVAGLHYFLSEDEEFATLAAEHGVTLRDVRKPKEDLTVAGGRSADVDAEVVLTVGTDCSVGKMTVALELVEAARERGVDAGFVPTGQTGIMIAGWGNPIDRVVSDFTAGAVEEMILEVGDDYDVLFVEGQGSIVHPAYSAVTCGILHGAMPDSMVLCHTAGREAIHGYESFSLPETDEYVDLYEGLAAPVHEGDVVAGALNTSGIDDDAAARAAVEAYSDELGRPATDVVRFDADAVLDSVLGAE</sequence>
<proteinExistence type="predicted"/>
<dbReference type="PANTHER" id="PTHR40690">
    <property type="entry name" value="GLL3100 PROTEIN"/>
    <property type="match status" value="1"/>
</dbReference>
<dbReference type="Gene3D" id="3.40.50.300">
    <property type="entry name" value="P-loop containing nucleotide triphosphate hydrolases"/>
    <property type="match status" value="1"/>
</dbReference>
<dbReference type="PIRSF" id="PIRSF026760">
    <property type="entry name" value="UCP026760"/>
    <property type="match status" value="1"/>
</dbReference>
<dbReference type="KEGG" id="hlm:DV707_04720"/>
<evidence type="ECO:0000259" key="1">
    <source>
        <dbReference type="Pfam" id="PF07755"/>
    </source>
</evidence>
<dbReference type="Gene3D" id="3.40.50.720">
    <property type="entry name" value="NAD(P)-binding Rossmann-like Domain"/>
    <property type="match status" value="1"/>
</dbReference>
<dbReference type="InterPro" id="IPR035402">
    <property type="entry name" value="DgcN-like_N"/>
</dbReference>
<dbReference type="Pfam" id="PF17396">
    <property type="entry name" value="DUF1611_N"/>
    <property type="match status" value="1"/>
</dbReference>
<keyword evidence="5" id="KW-1185">Reference proteome</keyword>
<dbReference type="AlphaFoldDB" id="A0A1H5UHJ9"/>
<feature type="domain" description="D-glutamate N-acetyltransferase-like C-terminal" evidence="1">
    <location>
        <begin position="143"/>
        <end position="342"/>
    </location>
</feature>